<feature type="transmembrane region" description="Helical" evidence="1">
    <location>
        <begin position="99"/>
        <end position="118"/>
    </location>
</feature>
<name>A0A2A4GEG2_9FLAO</name>
<keyword evidence="4" id="KW-1185">Reference proteome</keyword>
<feature type="transmembrane region" description="Helical" evidence="1">
    <location>
        <begin position="124"/>
        <end position="145"/>
    </location>
</feature>
<dbReference type="InterPro" id="IPR012429">
    <property type="entry name" value="HGSNAT_cat"/>
</dbReference>
<feature type="transmembrane region" description="Helical" evidence="1">
    <location>
        <begin position="321"/>
        <end position="342"/>
    </location>
</feature>
<feature type="transmembrane region" description="Helical" evidence="1">
    <location>
        <begin position="62"/>
        <end position="87"/>
    </location>
</feature>
<gene>
    <name evidence="3" type="ORF">B7P33_05145</name>
</gene>
<dbReference type="Pfam" id="PF07786">
    <property type="entry name" value="HGSNAT_cat"/>
    <property type="match status" value="1"/>
</dbReference>
<accession>A0A2A4GEG2</accession>
<proteinExistence type="predicted"/>
<feature type="domain" description="Heparan-alpha-glucosaminide N-acetyltransferase catalytic" evidence="2">
    <location>
        <begin position="18"/>
        <end position="247"/>
    </location>
</feature>
<dbReference type="EMBL" id="NBWU01000001">
    <property type="protein sequence ID" value="PCE66801.1"/>
    <property type="molecule type" value="Genomic_DNA"/>
</dbReference>
<feature type="transmembrane region" description="Helical" evidence="1">
    <location>
        <begin position="235"/>
        <end position="256"/>
    </location>
</feature>
<keyword evidence="1" id="KW-0812">Transmembrane</keyword>
<reference evidence="3 4" key="1">
    <citation type="submission" date="2017-04" db="EMBL/GenBank/DDBJ databases">
        <title>A new member of the family Flavobacteriaceae isolated from ascidians.</title>
        <authorList>
            <person name="Chen L."/>
        </authorList>
    </citation>
    <scope>NUCLEOTIDE SEQUENCE [LARGE SCALE GENOMIC DNA]</scope>
    <source>
        <strain evidence="3 4">HQA918</strain>
    </source>
</reference>
<feature type="transmembrane region" description="Helical" evidence="1">
    <location>
        <begin position="152"/>
        <end position="171"/>
    </location>
</feature>
<evidence type="ECO:0000256" key="1">
    <source>
        <dbReference type="SAM" id="Phobius"/>
    </source>
</evidence>
<dbReference type="OrthoDB" id="508112at2"/>
<dbReference type="PANTHER" id="PTHR40407">
    <property type="entry name" value="MEMBRANE PROTEIN-LIKE PROTEIN"/>
    <property type="match status" value="1"/>
</dbReference>
<dbReference type="PANTHER" id="PTHR40407:SF1">
    <property type="entry name" value="HEPARAN-ALPHA-GLUCOSAMINIDE N-ACETYLTRANSFERASE CATALYTIC DOMAIN-CONTAINING PROTEIN"/>
    <property type="match status" value="1"/>
</dbReference>
<sequence>MHSQTKVSPPVAAGPKQRIPSLDLLRGLVMAIMVLDHARNYFYYGSFYGDPTDIETTTPMLFFTRFITHFCAPVFVFLAGTGAFLYGEKRDSRQLFRFLISRGLWLMVLELTLVGFAWTFDLSFSFQILQVFWVIGLSMVGLAFLVYLPKSLVAVLGFVLVFGHNLLDGVVEDGHGVSAWVWYLLHQDKFLVLHEGSHAIFFHYQVLPWFGLMLLGYVFGTYYSGNYPKASRKKWLLIWGNLALVLFVVLRAANVYGDPHPWQLYPTETQTFLSFFNLTKYPPSLLFLLLTMGPALILLYLLEKPLGNWVQPLLLFGRVPLFFYVVHLYLLHLGAMILHAVLGGDASEFVLSAPNFLEAPLAHYGYPLWVVYGVWVLSLLILYPLCLNYAYFKQLHRGRWWVSYI</sequence>
<keyword evidence="1" id="KW-0472">Membrane</keyword>
<evidence type="ECO:0000259" key="2">
    <source>
        <dbReference type="Pfam" id="PF07786"/>
    </source>
</evidence>
<dbReference type="RefSeq" id="WP_097442332.1">
    <property type="nucleotide sequence ID" value="NZ_NBWU01000001.1"/>
</dbReference>
<evidence type="ECO:0000313" key="3">
    <source>
        <dbReference type="EMBL" id="PCE66801.1"/>
    </source>
</evidence>
<organism evidence="3 4">
    <name type="scientific">Sediminicola luteus</name>
    <dbReference type="NCBI Taxonomy" id="319238"/>
    <lineage>
        <taxon>Bacteria</taxon>
        <taxon>Pseudomonadati</taxon>
        <taxon>Bacteroidota</taxon>
        <taxon>Flavobacteriia</taxon>
        <taxon>Flavobacteriales</taxon>
        <taxon>Flavobacteriaceae</taxon>
        <taxon>Sediminicola</taxon>
    </lineage>
</organism>
<dbReference type="Proteomes" id="UP000219559">
    <property type="component" value="Unassembled WGS sequence"/>
</dbReference>
<feature type="transmembrane region" description="Helical" evidence="1">
    <location>
        <begin position="369"/>
        <end position="391"/>
    </location>
</feature>
<feature type="transmembrane region" description="Helical" evidence="1">
    <location>
        <begin position="201"/>
        <end position="223"/>
    </location>
</feature>
<keyword evidence="1" id="KW-1133">Transmembrane helix</keyword>
<comment type="caution">
    <text evidence="3">The sequence shown here is derived from an EMBL/GenBank/DDBJ whole genome shotgun (WGS) entry which is preliminary data.</text>
</comment>
<feature type="transmembrane region" description="Helical" evidence="1">
    <location>
        <begin position="281"/>
        <end position="301"/>
    </location>
</feature>
<dbReference type="AlphaFoldDB" id="A0A2A4GEG2"/>
<protein>
    <recommendedName>
        <fullName evidence="2">Heparan-alpha-glucosaminide N-acetyltransferase catalytic domain-containing protein</fullName>
    </recommendedName>
</protein>
<evidence type="ECO:0000313" key="4">
    <source>
        <dbReference type="Proteomes" id="UP000219559"/>
    </source>
</evidence>